<reference evidence="6 7" key="1">
    <citation type="submission" date="2024-01" db="EMBL/GenBank/DDBJ databases">
        <title>Sphingobacterium tenebrionis sp. nov., a novel endophyte isolated from tenebrio molitor intestines.</title>
        <authorList>
            <person name="Zhang C."/>
        </authorList>
    </citation>
    <scope>NUCLEOTIDE SEQUENCE [LARGE SCALE GENOMIC DNA]</scope>
    <source>
        <strain evidence="6 7">PU5-4</strain>
    </source>
</reference>
<sequence>MKGFPQDGNFEERLRYIQKDLKERDLRAAIRLTDSLVTEAESAEEEISTLILLASLYKESKDYVRAIRKGLLAERKAELSGYYELATQNSIFLAENFREVGLNVEAQRYIEIAHQNQNSIEDTTLFEEERIHIIQEEALQLMNKRDFIAGIKKLEQGKSALSQIKVQTPQTILFNSSFSYLMGQCYLQLLKFEQAINQFDNATRLLGSMESNFRAYMYLGKAEAYLKSEKLDSTLSYLGKAKPYLTKFNRMDFKEPYYLVSGRYYQKINDHKQSNAYFNDYANILKEKTEYSIAVSDELIKDLNNQNLISRKRNLILVWSLLISLAVFSVIYIILKRRLDNNPTRESDQVMEFDMNIEDEPILVPKILMKEINTETDLNISLDTENRLVKDLNQMENEQFYLDKNITLNKLAHKLHSNQKYVSYVIRKYKNQNFNDYILHLRIQFLIRELSENQVMLDYKLSYLAEFSGFSSHSKFTMAFKAVVGIPPSQYIENKRNEIY</sequence>
<keyword evidence="4" id="KW-0472">Membrane</keyword>
<organism evidence="6 7">
    <name type="scientific">Sphingobacterium tenebrionis</name>
    <dbReference type="NCBI Taxonomy" id="3111775"/>
    <lineage>
        <taxon>Bacteria</taxon>
        <taxon>Pseudomonadati</taxon>
        <taxon>Bacteroidota</taxon>
        <taxon>Sphingobacteriia</taxon>
        <taxon>Sphingobacteriales</taxon>
        <taxon>Sphingobacteriaceae</taxon>
        <taxon>Sphingobacterium</taxon>
    </lineage>
</organism>
<keyword evidence="1" id="KW-0805">Transcription regulation</keyword>
<dbReference type="RefSeq" id="WP_167554232.1">
    <property type="nucleotide sequence ID" value="NZ_JAYLLN010000010.1"/>
</dbReference>
<dbReference type="PANTHER" id="PTHR43280">
    <property type="entry name" value="ARAC-FAMILY TRANSCRIPTIONAL REGULATOR"/>
    <property type="match status" value="1"/>
</dbReference>
<dbReference type="InterPro" id="IPR018060">
    <property type="entry name" value="HTH_AraC"/>
</dbReference>
<keyword evidence="2" id="KW-0238">DNA-binding</keyword>
<dbReference type="Gene3D" id="1.10.10.60">
    <property type="entry name" value="Homeodomain-like"/>
    <property type="match status" value="2"/>
</dbReference>
<comment type="caution">
    <text evidence="6">The sequence shown here is derived from an EMBL/GenBank/DDBJ whole genome shotgun (WGS) entry which is preliminary data.</text>
</comment>
<keyword evidence="7" id="KW-1185">Reference proteome</keyword>
<dbReference type="EMBL" id="JAYLLN010000010">
    <property type="protein sequence ID" value="MEI5984457.1"/>
    <property type="molecule type" value="Genomic_DNA"/>
</dbReference>
<evidence type="ECO:0000259" key="5">
    <source>
        <dbReference type="PROSITE" id="PS01124"/>
    </source>
</evidence>
<dbReference type="InterPro" id="IPR011990">
    <property type="entry name" value="TPR-like_helical_dom_sf"/>
</dbReference>
<feature type="domain" description="HTH araC/xylS-type" evidence="5">
    <location>
        <begin position="386"/>
        <end position="494"/>
    </location>
</feature>
<evidence type="ECO:0000256" key="3">
    <source>
        <dbReference type="ARBA" id="ARBA00023163"/>
    </source>
</evidence>
<proteinExistence type="predicted"/>
<dbReference type="SUPFAM" id="SSF48452">
    <property type="entry name" value="TPR-like"/>
    <property type="match status" value="1"/>
</dbReference>
<feature type="transmembrane region" description="Helical" evidence="4">
    <location>
        <begin position="316"/>
        <end position="335"/>
    </location>
</feature>
<evidence type="ECO:0000256" key="4">
    <source>
        <dbReference type="SAM" id="Phobius"/>
    </source>
</evidence>
<keyword evidence="4" id="KW-1133">Transmembrane helix</keyword>
<protein>
    <submittedName>
        <fullName evidence="6">Helix-turn-helix domain-containing protein</fullName>
    </submittedName>
</protein>
<keyword evidence="3" id="KW-0804">Transcription</keyword>
<dbReference type="SMART" id="SM00342">
    <property type="entry name" value="HTH_ARAC"/>
    <property type="match status" value="1"/>
</dbReference>
<gene>
    <name evidence="6" type="ORF">VJ786_06030</name>
</gene>
<name>A0ABU8I410_9SPHI</name>
<keyword evidence="4" id="KW-0812">Transmembrane</keyword>
<dbReference type="PROSITE" id="PS01124">
    <property type="entry name" value="HTH_ARAC_FAMILY_2"/>
    <property type="match status" value="1"/>
</dbReference>
<dbReference type="InterPro" id="IPR009057">
    <property type="entry name" value="Homeodomain-like_sf"/>
</dbReference>
<evidence type="ECO:0000313" key="7">
    <source>
        <dbReference type="Proteomes" id="UP001363035"/>
    </source>
</evidence>
<dbReference type="PANTHER" id="PTHR43280:SF28">
    <property type="entry name" value="HTH-TYPE TRANSCRIPTIONAL ACTIVATOR RHAS"/>
    <property type="match status" value="1"/>
</dbReference>
<evidence type="ECO:0000256" key="2">
    <source>
        <dbReference type="ARBA" id="ARBA00023125"/>
    </source>
</evidence>
<evidence type="ECO:0000313" key="6">
    <source>
        <dbReference type="EMBL" id="MEI5984457.1"/>
    </source>
</evidence>
<accession>A0ABU8I410</accession>
<dbReference type="Proteomes" id="UP001363035">
    <property type="component" value="Unassembled WGS sequence"/>
</dbReference>
<dbReference type="Pfam" id="PF12833">
    <property type="entry name" value="HTH_18"/>
    <property type="match status" value="1"/>
</dbReference>
<dbReference type="Gene3D" id="1.25.40.10">
    <property type="entry name" value="Tetratricopeptide repeat domain"/>
    <property type="match status" value="1"/>
</dbReference>
<evidence type="ECO:0000256" key="1">
    <source>
        <dbReference type="ARBA" id="ARBA00023015"/>
    </source>
</evidence>
<dbReference type="SUPFAM" id="SSF46689">
    <property type="entry name" value="Homeodomain-like"/>
    <property type="match status" value="1"/>
</dbReference>